<feature type="domain" description="Threonine/Serine exporter ThrE" evidence="9">
    <location>
        <begin position="311"/>
        <end position="433"/>
    </location>
</feature>
<evidence type="ECO:0008006" key="16">
    <source>
        <dbReference type="Google" id="ProtNLM"/>
    </source>
</evidence>
<dbReference type="GO" id="GO:0005886">
    <property type="term" value="C:plasma membrane"/>
    <property type="evidence" value="ECO:0007669"/>
    <property type="project" value="UniProtKB-SubCell"/>
</dbReference>
<reference evidence="11 14" key="2">
    <citation type="submission" date="2019-10" db="EMBL/GenBank/DDBJ databases">
        <title>Genome Sequencing and assembly of Lactobacillus fermentum I2, a lactic acid bacteria.</title>
        <authorList>
            <person name="Lopes L.S."/>
            <person name="Persinoti G.F."/>
            <person name="Riano-Pachon D.M."/>
            <person name="Labate C.A."/>
        </authorList>
    </citation>
    <scope>NUCLEOTIDE SEQUENCE [LARGE SCALE GENOMIC DNA]</scope>
    <source>
        <strain evidence="11 14">I2</strain>
    </source>
</reference>
<evidence type="ECO:0000256" key="3">
    <source>
        <dbReference type="ARBA" id="ARBA00022692"/>
    </source>
</evidence>
<sequence length="445" mass="48656">MDKEQAVGEDYHHHMQIPWQDFVEDDNVTPAKEAPLVERSMIVGRVGLMILACGTGSWRVRDSMNVVARNLGMTCSADIGLVSIEYTCIDDNHSYTQAISLPTTGVNTTRLNALEKFVKEIERGKREWTIAEIDHRLTEIERMKGNYRPYQVGLAAALACSAFVFLLGGGPVEMLCSFVGAGCGNFVRRKMIDRHITLLACVAVSVAVACLLYLVPFMALQNFWGINERHEAGYIGAMLFIIPGFPFITSGLDLAKLDMRSGLERAAYALLIITVATLVGWLVALMVHLRPANFAALPLNEWQLLLLRLPASFCGVFGFSIMFNSTPKMAAMAGVIGALGNTLRLELVDFGMAAGPAAFLGALACGLLAAIVRNRVGYPRIAITIPSVVIMVPGLYMYRAVYNLGLQSVNTGAEWLTRAMLIVLFLPLGQVAARVLTDTKWRHNG</sequence>
<keyword evidence="3 7" id="KW-0812">Transmembrane</keyword>
<dbReference type="PATRIC" id="fig|1613.32.peg.541"/>
<feature type="transmembrane region" description="Helical" evidence="7">
    <location>
        <begin position="419"/>
        <end position="437"/>
    </location>
</feature>
<dbReference type="PANTHER" id="PTHR34390">
    <property type="entry name" value="UPF0442 PROTEIN YJJB-RELATED"/>
    <property type="match status" value="1"/>
</dbReference>
<organism evidence="10 13">
    <name type="scientific">Limosilactobacillus fermentum</name>
    <name type="common">Lactobacillus fermentum</name>
    <dbReference type="NCBI Taxonomy" id="1613"/>
    <lineage>
        <taxon>Bacteria</taxon>
        <taxon>Bacillati</taxon>
        <taxon>Bacillota</taxon>
        <taxon>Bacilli</taxon>
        <taxon>Lactobacillales</taxon>
        <taxon>Lactobacillaceae</taxon>
        <taxon>Limosilactobacillus</taxon>
    </lineage>
</organism>
<dbReference type="Pfam" id="PF12821">
    <property type="entry name" value="ThrE_2"/>
    <property type="match status" value="1"/>
</dbReference>
<dbReference type="GO" id="GO:0022857">
    <property type="term" value="F:transmembrane transporter activity"/>
    <property type="evidence" value="ECO:0007669"/>
    <property type="project" value="InterPro"/>
</dbReference>
<feature type="transmembrane region" description="Helical" evidence="7">
    <location>
        <begin position="381"/>
        <end position="399"/>
    </location>
</feature>
<evidence type="ECO:0000259" key="9">
    <source>
        <dbReference type="Pfam" id="PF12821"/>
    </source>
</evidence>
<evidence type="ECO:0000256" key="4">
    <source>
        <dbReference type="ARBA" id="ARBA00022989"/>
    </source>
</evidence>
<dbReference type="RefSeq" id="WP_003681468.1">
    <property type="nucleotide sequence ID" value="NZ_CP019030.1"/>
</dbReference>
<gene>
    <name evidence="10" type="ORF">BUW47_06825</name>
    <name evidence="11" type="ORF">GC247_02600</name>
    <name evidence="12" type="ORF">HCY95_01784</name>
</gene>
<proteinExistence type="inferred from homology"/>
<name>A0A0F4HDR8_LIMFE</name>
<dbReference type="InterPro" id="IPR024528">
    <property type="entry name" value="ThrE_2"/>
</dbReference>
<dbReference type="PANTHER" id="PTHR34390:SF2">
    <property type="entry name" value="SUCCINATE TRANSPORTER SUBUNIT YJJP-RELATED"/>
    <property type="match status" value="1"/>
</dbReference>
<evidence type="ECO:0000256" key="6">
    <source>
        <dbReference type="ARBA" id="ARBA00034125"/>
    </source>
</evidence>
<dbReference type="EMBL" id="CP019030">
    <property type="protein sequence ID" value="APU46154.1"/>
    <property type="molecule type" value="Genomic_DNA"/>
</dbReference>
<dbReference type="InterPro" id="IPR050539">
    <property type="entry name" value="ThrE_Dicarb/AminoAcid_Exp"/>
</dbReference>
<dbReference type="Proteomes" id="UP000466799">
    <property type="component" value="Unassembled WGS sequence"/>
</dbReference>
<accession>A0A0F4HDR8</accession>
<comment type="subcellular location">
    <subcellularLocation>
        <location evidence="1">Cell membrane</location>
        <topology evidence="1">Multi-pass membrane protein</topology>
    </subcellularLocation>
</comment>
<keyword evidence="5 7" id="KW-0472">Membrane</keyword>
<keyword evidence="2" id="KW-1003">Cell membrane</keyword>
<feature type="transmembrane region" description="Helical" evidence="7">
    <location>
        <begin position="232"/>
        <end position="255"/>
    </location>
</feature>
<evidence type="ECO:0000256" key="7">
    <source>
        <dbReference type="SAM" id="Phobius"/>
    </source>
</evidence>
<feature type="transmembrane region" description="Helical" evidence="7">
    <location>
        <begin position="196"/>
        <end position="220"/>
    </location>
</feature>
<reference evidence="12 15" key="3">
    <citation type="submission" date="2020-04" db="EMBL/GenBank/DDBJ databases">
        <title>Novel strain L. Fermentum HFD1 producer antibacterial peptides.</title>
        <authorList>
            <person name="Ozhegov G.D."/>
            <person name="Pavlova A.S."/>
            <person name="Zhuravleva D.E."/>
            <person name="Gogoleva N.V."/>
            <person name="Shagimardanova E.I."/>
            <person name="Markelova M.I."/>
            <person name="Yarullina D.R."/>
            <person name="Kayumov A.R."/>
        </authorList>
    </citation>
    <scope>NUCLEOTIDE SEQUENCE [LARGE SCALE GENOMIC DNA]</scope>
    <source>
        <strain evidence="12 15">HFD1</strain>
    </source>
</reference>
<evidence type="ECO:0000313" key="12">
    <source>
        <dbReference type="EMBL" id="QIX59324.1"/>
    </source>
</evidence>
<reference evidence="10 13" key="1">
    <citation type="submission" date="2016-12" db="EMBL/GenBank/DDBJ databases">
        <title>Complete Genome Sequence of Lactobacillus fermentum Strain SNUV175, a Probiotic for Treatment of Bacterial Vaginosis.</title>
        <authorList>
            <person name="Lee S."/>
            <person name="You H.J."/>
            <person name="Kwon B."/>
            <person name="Ko G."/>
        </authorList>
    </citation>
    <scope>NUCLEOTIDE SEQUENCE [LARGE SCALE GENOMIC DNA]</scope>
    <source>
        <strain evidence="10 13">SNUV175</strain>
    </source>
</reference>
<dbReference type="GeneID" id="83716052"/>
<dbReference type="Proteomes" id="UP000503169">
    <property type="component" value="Chromosome"/>
</dbReference>
<evidence type="ECO:0000313" key="10">
    <source>
        <dbReference type="EMBL" id="APU46154.1"/>
    </source>
</evidence>
<feature type="transmembrane region" description="Helical" evidence="7">
    <location>
        <begin position="150"/>
        <end position="168"/>
    </location>
</feature>
<evidence type="ECO:0000313" key="13">
    <source>
        <dbReference type="Proteomes" id="UP000185427"/>
    </source>
</evidence>
<dbReference type="EMBL" id="CP050919">
    <property type="protein sequence ID" value="QIX59324.1"/>
    <property type="molecule type" value="Genomic_DNA"/>
</dbReference>
<dbReference type="GO" id="GO:0015744">
    <property type="term" value="P:succinate transport"/>
    <property type="evidence" value="ECO:0007669"/>
    <property type="project" value="TreeGrafter"/>
</dbReference>
<feature type="domain" description="Threonine/serine exporter-like N-terminal" evidence="8">
    <location>
        <begin position="42"/>
        <end position="287"/>
    </location>
</feature>
<keyword evidence="4 7" id="KW-1133">Transmembrane helix</keyword>
<dbReference type="AlphaFoldDB" id="A0A0F4HDR8"/>
<dbReference type="Proteomes" id="UP000185427">
    <property type="component" value="Chromosome"/>
</dbReference>
<evidence type="ECO:0000256" key="2">
    <source>
        <dbReference type="ARBA" id="ARBA00022475"/>
    </source>
</evidence>
<dbReference type="Pfam" id="PF06738">
    <property type="entry name" value="ThrE"/>
    <property type="match status" value="1"/>
</dbReference>
<dbReference type="InterPro" id="IPR010619">
    <property type="entry name" value="ThrE-like_N"/>
</dbReference>
<dbReference type="EMBL" id="WHJL01000013">
    <property type="protein sequence ID" value="MPQ34824.1"/>
    <property type="molecule type" value="Genomic_DNA"/>
</dbReference>
<protein>
    <recommendedName>
        <fullName evidence="16">Threonine/serine exporter family protein</fullName>
    </recommendedName>
</protein>
<evidence type="ECO:0000313" key="14">
    <source>
        <dbReference type="Proteomes" id="UP000466799"/>
    </source>
</evidence>
<dbReference type="OrthoDB" id="2148488at2"/>
<evidence type="ECO:0000256" key="1">
    <source>
        <dbReference type="ARBA" id="ARBA00004651"/>
    </source>
</evidence>
<evidence type="ECO:0000256" key="5">
    <source>
        <dbReference type="ARBA" id="ARBA00023136"/>
    </source>
</evidence>
<feature type="transmembrane region" description="Helical" evidence="7">
    <location>
        <begin position="267"/>
        <end position="290"/>
    </location>
</feature>
<feature type="transmembrane region" description="Helical" evidence="7">
    <location>
        <begin position="302"/>
        <end position="323"/>
    </location>
</feature>
<comment type="similarity">
    <text evidence="6">Belongs to the ThrE exporter (TC 2.A.79) family.</text>
</comment>
<evidence type="ECO:0000313" key="11">
    <source>
        <dbReference type="EMBL" id="MPQ34824.1"/>
    </source>
</evidence>
<feature type="transmembrane region" description="Helical" evidence="7">
    <location>
        <begin position="353"/>
        <end position="372"/>
    </location>
</feature>
<evidence type="ECO:0000259" key="8">
    <source>
        <dbReference type="Pfam" id="PF06738"/>
    </source>
</evidence>
<evidence type="ECO:0000313" key="15">
    <source>
        <dbReference type="Proteomes" id="UP000503169"/>
    </source>
</evidence>